<evidence type="ECO:0000313" key="6">
    <source>
        <dbReference type="EMBL" id="GAA1667890.1"/>
    </source>
</evidence>
<dbReference type="SMART" id="SM00228">
    <property type="entry name" value="PDZ"/>
    <property type="match status" value="1"/>
</dbReference>
<dbReference type="InterPro" id="IPR001940">
    <property type="entry name" value="Peptidase_S1C"/>
</dbReference>
<dbReference type="InterPro" id="IPR009003">
    <property type="entry name" value="Peptidase_S1_PA"/>
</dbReference>
<reference evidence="7" key="1">
    <citation type="journal article" date="2019" name="Int. J. Syst. Evol. Microbiol.">
        <title>The Global Catalogue of Microorganisms (GCM) 10K type strain sequencing project: providing services to taxonomists for standard genome sequencing and annotation.</title>
        <authorList>
            <consortium name="The Broad Institute Genomics Platform"/>
            <consortium name="The Broad Institute Genome Sequencing Center for Infectious Disease"/>
            <person name="Wu L."/>
            <person name="Ma J."/>
        </authorList>
    </citation>
    <scope>NUCLEOTIDE SEQUENCE [LARGE SCALE GENOMIC DNA]</scope>
    <source>
        <strain evidence="7">JCM 14307</strain>
    </source>
</reference>
<evidence type="ECO:0000256" key="2">
    <source>
        <dbReference type="ARBA" id="ARBA00022801"/>
    </source>
</evidence>
<accession>A0ABP4S5Y7</accession>
<keyword evidence="4" id="KW-1133">Transmembrane helix</keyword>
<dbReference type="PRINTS" id="PR00834">
    <property type="entry name" value="PROTEASES2C"/>
</dbReference>
<dbReference type="PROSITE" id="PS50106">
    <property type="entry name" value="PDZ"/>
    <property type="match status" value="1"/>
</dbReference>
<dbReference type="EMBL" id="BAAANF010000002">
    <property type="protein sequence ID" value="GAA1667890.1"/>
    <property type="molecule type" value="Genomic_DNA"/>
</dbReference>
<dbReference type="SUPFAM" id="SSF50494">
    <property type="entry name" value="Trypsin-like serine proteases"/>
    <property type="match status" value="1"/>
</dbReference>
<keyword evidence="1" id="KW-0645">Protease</keyword>
<dbReference type="Pfam" id="PF13365">
    <property type="entry name" value="Trypsin_2"/>
    <property type="match status" value="1"/>
</dbReference>
<dbReference type="InterPro" id="IPR036034">
    <property type="entry name" value="PDZ_sf"/>
</dbReference>
<dbReference type="SUPFAM" id="SSF50156">
    <property type="entry name" value="PDZ domain-like"/>
    <property type="match status" value="1"/>
</dbReference>
<dbReference type="Gene3D" id="2.40.10.120">
    <property type="match status" value="1"/>
</dbReference>
<dbReference type="PANTHER" id="PTHR43343">
    <property type="entry name" value="PEPTIDASE S12"/>
    <property type="match status" value="1"/>
</dbReference>
<feature type="compositionally biased region" description="Low complexity" evidence="3">
    <location>
        <begin position="1"/>
        <end position="18"/>
    </location>
</feature>
<feature type="compositionally biased region" description="Gly residues" evidence="3">
    <location>
        <begin position="404"/>
        <end position="471"/>
    </location>
</feature>
<organism evidence="6 7">
    <name type="scientific">Kribbella yunnanensis</name>
    <dbReference type="NCBI Taxonomy" id="190194"/>
    <lineage>
        <taxon>Bacteria</taxon>
        <taxon>Bacillati</taxon>
        <taxon>Actinomycetota</taxon>
        <taxon>Actinomycetes</taxon>
        <taxon>Propionibacteriales</taxon>
        <taxon>Kribbellaceae</taxon>
        <taxon>Kribbella</taxon>
    </lineage>
</organism>
<feature type="compositionally biased region" description="Gly residues" evidence="3">
    <location>
        <begin position="364"/>
        <end position="373"/>
    </location>
</feature>
<evidence type="ECO:0000256" key="1">
    <source>
        <dbReference type="ARBA" id="ARBA00022670"/>
    </source>
</evidence>
<feature type="domain" description="PDZ" evidence="5">
    <location>
        <begin position="494"/>
        <end position="550"/>
    </location>
</feature>
<protein>
    <recommendedName>
        <fullName evidence="5">PDZ domain-containing protein</fullName>
    </recommendedName>
</protein>
<dbReference type="Gene3D" id="2.30.42.10">
    <property type="match status" value="1"/>
</dbReference>
<feature type="compositionally biased region" description="Polar residues" evidence="3">
    <location>
        <begin position="377"/>
        <end position="387"/>
    </location>
</feature>
<keyword evidence="4" id="KW-0812">Transmembrane</keyword>
<sequence>MSDGAGQQDDQQAQGPRPDQGPRPEWNAPRAEEETPRRAIPLPPGPQYQQSTPNQPAPNQPAPNQPAPNQPAPNQPVPNQGWQNPGWQLPGAPVQGSQYPQPVQHPQQAQVPAPYGGWHSGGGYPPVPGQVIGSGPAKPPRKKKRRLLAAGAMSIAALLVAGSVAWGIDQQVGGSHGSQLSQTQFDPAAVASKVSPGLVNINTVLGLENAKAAGTGIVLTSDGVILTNHHVIEGATSITVTDVGNGKTYVATVVGYDEDHDIAVLKLKDASGLQTAKLGNSDNVKVGDQVVGIGNAGGKGGTPTYAAGKITALNQAITATDQNGQDPENLKNLLQTDANIQAGQSGGPLANANGEVIGVDTAGNNGGNGGQGNPGQTSAGTATNSNPHLAADGDGFPQNPYGDPGTGGQWNGGQGYGGQGYGDPGQGNQGYGGQGDGSQGDGSQGYGGQGNGGQGNGGQGNGGQGGSGTGAQGYAIPINQAMDIAKKIQSGQESADIHIGADPLLGVSIVPNAGVQGAAIQDVIPQGKADEAGITAGDVITSFDGKPVTSPETLSELLDQHHPGDKVEVAWTDQQGQSHKATIELVTGPVR</sequence>
<evidence type="ECO:0000313" key="7">
    <source>
        <dbReference type="Proteomes" id="UP001500280"/>
    </source>
</evidence>
<dbReference type="RefSeq" id="WP_344145207.1">
    <property type="nucleotide sequence ID" value="NZ_BAAANF010000002.1"/>
</dbReference>
<dbReference type="PANTHER" id="PTHR43343:SF3">
    <property type="entry name" value="PROTEASE DO-LIKE 8, CHLOROPLASTIC"/>
    <property type="match status" value="1"/>
</dbReference>
<dbReference type="Pfam" id="PF13180">
    <property type="entry name" value="PDZ_2"/>
    <property type="match status" value="1"/>
</dbReference>
<keyword evidence="7" id="KW-1185">Reference proteome</keyword>
<evidence type="ECO:0000256" key="4">
    <source>
        <dbReference type="SAM" id="Phobius"/>
    </source>
</evidence>
<gene>
    <name evidence="6" type="ORF">GCM10009745_07810</name>
</gene>
<keyword evidence="4" id="KW-0472">Membrane</keyword>
<feature type="compositionally biased region" description="Pro residues" evidence="3">
    <location>
        <begin position="55"/>
        <end position="76"/>
    </location>
</feature>
<dbReference type="Proteomes" id="UP001500280">
    <property type="component" value="Unassembled WGS sequence"/>
</dbReference>
<dbReference type="CDD" id="cd06779">
    <property type="entry name" value="cpPDZ_Deg_HtrA-like"/>
    <property type="match status" value="1"/>
</dbReference>
<proteinExistence type="predicted"/>
<evidence type="ECO:0000256" key="3">
    <source>
        <dbReference type="SAM" id="MobiDB-lite"/>
    </source>
</evidence>
<feature type="transmembrane region" description="Helical" evidence="4">
    <location>
        <begin position="147"/>
        <end position="168"/>
    </location>
</feature>
<dbReference type="InterPro" id="IPR051201">
    <property type="entry name" value="Chloro_Bact_Ser_Proteases"/>
</dbReference>
<feature type="region of interest" description="Disordered" evidence="3">
    <location>
        <begin position="1"/>
        <end position="145"/>
    </location>
</feature>
<evidence type="ECO:0000259" key="5">
    <source>
        <dbReference type="PROSITE" id="PS50106"/>
    </source>
</evidence>
<feature type="compositionally biased region" description="Low complexity" evidence="3">
    <location>
        <begin position="98"/>
        <end position="115"/>
    </location>
</feature>
<dbReference type="InterPro" id="IPR001478">
    <property type="entry name" value="PDZ"/>
</dbReference>
<feature type="region of interest" description="Disordered" evidence="3">
    <location>
        <begin position="342"/>
        <end position="471"/>
    </location>
</feature>
<name>A0ABP4S5Y7_9ACTN</name>
<keyword evidence="2" id="KW-0378">Hydrolase</keyword>
<comment type="caution">
    <text evidence="6">The sequence shown here is derived from an EMBL/GenBank/DDBJ whole genome shotgun (WGS) entry which is preliminary data.</text>
</comment>